<organism evidence="3">
    <name type="scientific">Rhizophora mucronata</name>
    <name type="common">Asiatic mangrove</name>
    <dbReference type="NCBI Taxonomy" id="61149"/>
    <lineage>
        <taxon>Eukaryota</taxon>
        <taxon>Viridiplantae</taxon>
        <taxon>Streptophyta</taxon>
        <taxon>Embryophyta</taxon>
        <taxon>Tracheophyta</taxon>
        <taxon>Spermatophyta</taxon>
        <taxon>Magnoliopsida</taxon>
        <taxon>eudicotyledons</taxon>
        <taxon>Gunneridae</taxon>
        <taxon>Pentapetalae</taxon>
        <taxon>rosids</taxon>
        <taxon>fabids</taxon>
        <taxon>Malpighiales</taxon>
        <taxon>Rhizophoraceae</taxon>
        <taxon>Rhizophora</taxon>
    </lineage>
</organism>
<dbReference type="AlphaFoldDB" id="A0A2P2JMT2"/>
<evidence type="ECO:0000256" key="1">
    <source>
        <dbReference type="SAM" id="MobiDB-lite"/>
    </source>
</evidence>
<dbReference type="PANTHER" id="PTHR36791:SF2">
    <property type="entry name" value="OS03G0363400 PROTEIN"/>
    <property type="match status" value="1"/>
</dbReference>
<feature type="signal peptide" evidence="2">
    <location>
        <begin position="1"/>
        <end position="16"/>
    </location>
</feature>
<proteinExistence type="predicted"/>
<keyword evidence="2" id="KW-0732">Signal</keyword>
<protein>
    <submittedName>
        <fullName evidence="3">Uncharacterized protein MANES_08G000300</fullName>
    </submittedName>
</protein>
<name>A0A2P2JMT2_RHIMU</name>
<evidence type="ECO:0000313" key="3">
    <source>
        <dbReference type="EMBL" id="MBW94785.1"/>
    </source>
</evidence>
<sequence>MFRAVALPFLSTGTVAAYLPRQSEKNTRTSKAKKRPSSKGFGADTKELQWRCVEGCGACCKLAKDATFTTPEEIFTDPKDVQVCLPFSMKYLVPCSHPSACFREKMLNFSSLNCMINNWV</sequence>
<dbReference type="EMBL" id="GGEC01014302">
    <property type="protein sequence ID" value="MBW94785.1"/>
    <property type="molecule type" value="Transcribed_RNA"/>
</dbReference>
<dbReference type="PANTHER" id="PTHR36791">
    <property type="entry name" value="OS03G0363400 PROTEIN"/>
    <property type="match status" value="1"/>
</dbReference>
<evidence type="ECO:0000256" key="2">
    <source>
        <dbReference type="SAM" id="SignalP"/>
    </source>
</evidence>
<accession>A0A2P2JMT2</accession>
<feature type="compositionally biased region" description="Basic residues" evidence="1">
    <location>
        <begin position="28"/>
        <end position="37"/>
    </location>
</feature>
<feature type="chain" id="PRO_5015125248" evidence="2">
    <location>
        <begin position="17"/>
        <end position="120"/>
    </location>
</feature>
<reference evidence="3" key="1">
    <citation type="submission" date="2018-02" db="EMBL/GenBank/DDBJ databases">
        <title>Rhizophora mucronata_Transcriptome.</title>
        <authorList>
            <person name="Meera S.P."/>
            <person name="Sreeshan A."/>
            <person name="Augustine A."/>
        </authorList>
    </citation>
    <scope>NUCLEOTIDE SEQUENCE</scope>
    <source>
        <tissue evidence="3">Leaf</tissue>
    </source>
</reference>
<feature type="region of interest" description="Disordered" evidence="1">
    <location>
        <begin position="21"/>
        <end position="42"/>
    </location>
</feature>